<comment type="similarity">
    <text evidence="1">Belongs to the UPF0306 family.</text>
</comment>
<dbReference type="OrthoDB" id="8447155at2"/>
<dbReference type="STRING" id="1111728.GCA_000427805_01436"/>
<accession>A0A2C6DPS6</accession>
<dbReference type="AlphaFoldDB" id="A0A2C6DPS6"/>
<dbReference type="InterPro" id="IPR012349">
    <property type="entry name" value="Split_barrel_FMN-bd"/>
</dbReference>
<sequence>MVLPTAYFTASYLRTIVCVNLISLDIASGTLTVTDDTQATAICRYLAKNHVLTLCTAAENDLWCASCFYVFDPQQMAFIIMSEAHTRHAELALMNAQVAGTVAAQTKDIALIQGVQFRGQLKLLEGGKAAMAREQYIKRFPVAKLASAPVWILTLDHLKMTDNKLGFGKKLYWQRKTD</sequence>
<gene>
    <name evidence="2" type="ORF">CRN84_25050</name>
</gene>
<dbReference type="EMBL" id="PDDX01000001">
    <property type="protein sequence ID" value="PHI32348.1"/>
    <property type="molecule type" value="Genomic_DNA"/>
</dbReference>
<dbReference type="SUPFAM" id="SSF50475">
    <property type="entry name" value="FMN-binding split barrel"/>
    <property type="match status" value="1"/>
</dbReference>
<comment type="caution">
    <text evidence="2">The sequence shown here is derived from an EMBL/GenBank/DDBJ whole genome shotgun (WGS) entry which is preliminary data.</text>
</comment>
<proteinExistence type="inferred from homology"/>
<evidence type="ECO:0000313" key="2">
    <source>
        <dbReference type="EMBL" id="PHI32348.1"/>
    </source>
</evidence>
<dbReference type="InterPro" id="IPR011194">
    <property type="entry name" value="UPF0306"/>
</dbReference>
<keyword evidence="3" id="KW-1185">Reference proteome</keyword>
<evidence type="ECO:0000256" key="1">
    <source>
        <dbReference type="HAMAP-Rule" id="MF_00764"/>
    </source>
</evidence>
<dbReference type="Proteomes" id="UP000224974">
    <property type="component" value="Unassembled WGS sequence"/>
</dbReference>
<name>A0A2C6DPS6_9GAMM</name>
<evidence type="ECO:0000313" key="3">
    <source>
        <dbReference type="Proteomes" id="UP000224974"/>
    </source>
</evidence>
<dbReference type="HAMAP" id="MF_00764">
    <property type="entry name" value="UPF0306"/>
    <property type="match status" value="1"/>
</dbReference>
<reference evidence="3" key="1">
    <citation type="submission" date="2017-09" db="EMBL/GenBank/DDBJ databases">
        <title>FDA dAtabase for Regulatory Grade micrObial Sequences (FDA-ARGOS): Supporting development and validation of Infectious Disease Dx tests.</title>
        <authorList>
            <person name="Minogue T."/>
            <person name="Wolcott M."/>
            <person name="Wasieloski L."/>
            <person name="Aguilar W."/>
            <person name="Moore D."/>
            <person name="Tallon L."/>
            <person name="Sadzewicz L."/>
            <person name="Ott S."/>
            <person name="Zhao X."/>
            <person name="Nagaraj S."/>
            <person name="Vavikolanu K."/>
            <person name="Aluvathingal J."/>
            <person name="Nadendla S."/>
            <person name="Sichtig H."/>
        </authorList>
    </citation>
    <scope>NUCLEOTIDE SEQUENCE [LARGE SCALE GENOMIC DNA]</scope>
    <source>
        <strain evidence="3">FDAARGOS_387</strain>
    </source>
</reference>
<organism evidence="2 3">
    <name type="scientific">Budvicia aquatica</name>
    <dbReference type="NCBI Taxonomy" id="82979"/>
    <lineage>
        <taxon>Bacteria</taxon>
        <taxon>Pseudomonadati</taxon>
        <taxon>Pseudomonadota</taxon>
        <taxon>Gammaproteobacteria</taxon>
        <taxon>Enterobacterales</taxon>
        <taxon>Budviciaceae</taxon>
        <taxon>Budvicia</taxon>
    </lineage>
</organism>
<protein>
    <recommendedName>
        <fullName evidence="1">UPF0306 protein CRN84_25050</fullName>
    </recommendedName>
</protein>
<dbReference type="NCBIfam" id="NF002900">
    <property type="entry name" value="PRK03467.1"/>
    <property type="match status" value="1"/>
</dbReference>
<dbReference type="Gene3D" id="2.30.110.10">
    <property type="entry name" value="Electron Transport, Fmn-binding Protein, Chain A"/>
    <property type="match status" value="1"/>
</dbReference>